<name>A0A0M2JWL5_9MYCO</name>
<dbReference type="OrthoDB" id="7191282at2"/>
<comment type="caution">
    <text evidence="2">The sequence shown here is derived from an EMBL/GenBank/DDBJ whole genome shotgun (WGS) entry which is preliminary data.</text>
</comment>
<gene>
    <name evidence="2" type="ORF">WN67_13425</name>
</gene>
<evidence type="ECO:0000256" key="1">
    <source>
        <dbReference type="SAM" id="MobiDB-lite"/>
    </source>
</evidence>
<sequence length="364" mass="39514">MTDLPGTSIKLSAEIPVESFREVYMELMYSPDGPDATADSTMKLLAKASGFFYEVNEQQYLVSARHCFTGQHWESGKWLSNTYTVAPTHVAIGFRSAVPAEGLKQGQTVAIHQFLIRLIDEAWQPVWLEHPRYGASVDAAAIPFSIPEGHGDLIVESWTSVDAGTRSMATKLWVSQNVAVVGYPYGLRGSFDLPIWTAGSVSSEPAMLQPYRDRAYPFFLIDARTRSGQSGSPVVSVRQPMSPSAISDKQVQFSPAPQWRLVGVYGGRVPEDYGDREGSIFGAQYSKVENAIDDEADSANCVSTSVGSARRRSSSDLGFAWRIEEVTEICERGVPGGTGPKNVDPGDAPPRLLGQAPSTRGEAG</sequence>
<dbReference type="Gene3D" id="2.40.10.10">
    <property type="entry name" value="Trypsin-like serine proteases"/>
    <property type="match status" value="1"/>
</dbReference>
<dbReference type="EMBL" id="LAUZ02000050">
    <property type="protein sequence ID" value="KKF01467.1"/>
    <property type="molecule type" value="Genomic_DNA"/>
</dbReference>
<evidence type="ECO:0000313" key="3">
    <source>
        <dbReference type="Proteomes" id="UP000034150"/>
    </source>
</evidence>
<feature type="region of interest" description="Disordered" evidence="1">
    <location>
        <begin position="331"/>
        <end position="364"/>
    </location>
</feature>
<dbReference type="InterPro" id="IPR043504">
    <property type="entry name" value="Peptidase_S1_PA_chymotrypsin"/>
</dbReference>
<protein>
    <recommendedName>
        <fullName evidence="4">Serine protease</fullName>
    </recommendedName>
</protein>
<reference evidence="2 3" key="1">
    <citation type="journal article" date="2015" name="Genome Announc.">
        <title>Draft Genome Sequence of Mycobacterium obuense Strain UC1, Isolated from Patient Sputum.</title>
        <authorList>
            <person name="Greninger A.L."/>
            <person name="Cunningham G."/>
            <person name="Hsu E.D."/>
            <person name="Yu J.M."/>
            <person name="Chiu C.Y."/>
            <person name="Miller S."/>
        </authorList>
    </citation>
    <scope>NUCLEOTIDE SEQUENCE [LARGE SCALE GENOMIC DNA]</scope>
    <source>
        <strain evidence="2 3">UC1</strain>
    </source>
</reference>
<dbReference type="PATRIC" id="fig|1807.13.peg.3960"/>
<dbReference type="AlphaFoldDB" id="A0A0M2JWL5"/>
<dbReference type="InterPro" id="IPR009003">
    <property type="entry name" value="Peptidase_S1_PA"/>
</dbReference>
<evidence type="ECO:0000313" key="2">
    <source>
        <dbReference type="EMBL" id="KKF01467.1"/>
    </source>
</evidence>
<accession>A0A0M2JWL5</accession>
<keyword evidence="3" id="KW-1185">Reference proteome</keyword>
<organism evidence="2 3">
    <name type="scientific">Mycolicibacterium obuense</name>
    <dbReference type="NCBI Taxonomy" id="1807"/>
    <lineage>
        <taxon>Bacteria</taxon>
        <taxon>Bacillati</taxon>
        <taxon>Actinomycetota</taxon>
        <taxon>Actinomycetes</taxon>
        <taxon>Mycobacteriales</taxon>
        <taxon>Mycobacteriaceae</taxon>
        <taxon>Mycolicibacterium</taxon>
    </lineage>
</organism>
<dbReference type="RefSeq" id="WP_046363524.1">
    <property type="nucleotide sequence ID" value="NZ_LAUZ02000050.1"/>
</dbReference>
<evidence type="ECO:0008006" key="4">
    <source>
        <dbReference type="Google" id="ProtNLM"/>
    </source>
</evidence>
<dbReference type="Proteomes" id="UP000034150">
    <property type="component" value="Unassembled WGS sequence"/>
</dbReference>
<proteinExistence type="predicted"/>
<dbReference type="Pfam" id="PF13365">
    <property type="entry name" value="Trypsin_2"/>
    <property type="match status" value="1"/>
</dbReference>
<dbReference type="SUPFAM" id="SSF50494">
    <property type="entry name" value="Trypsin-like serine proteases"/>
    <property type="match status" value="1"/>
</dbReference>